<name>A0A8H6NSX1_9PEZI</name>
<evidence type="ECO:0000313" key="3">
    <source>
        <dbReference type="Proteomes" id="UP000654918"/>
    </source>
</evidence>
<dbReference type="EMBL" id="WIGO01000001">
    <property type="protein sequence ID" value="KAF6842022.1"/>
    <property type="molecule type" value="Genomic_DNA"/>
</dbReference>
<feature type="region of interest" description="Disordered" evidence="1">
    <location>
        <begin position="16"/>
        <end position="48"/>
    </location>
</feature>
<feature type="compositionally biased region" description="Low complexity" evidence="1">
    <location>
        <begin position="98"/>
        <end position="109"/>
    </location>
</feature>
<organism evidence="2 3">
    <name type="scientific">Colletotrichum plurivorum</name>
    <dbReference type="NCBI Taxonomy" id="2175906"/>
    <lineage>
        <taxon>Eukaryota</taxon>
        <taxon>Fungi</taxon>
        <taxon>Dikarya</taxon>
        <taxon>Ascomycota</taxon>
        <taxon>Pezizomycotina</taxon>
        <taxon>Sordariomycetes</taxon>
        <taxon>Hypocreomycetidae</taxon>
        <taxon>Glomerellales</taxon>
        <taxon>Glomerellaceae</taxon>
        <taxon>Colletotrichum</taxon>
        <taxon>Colletotrichum orchidearum species complex</taxon>
    </lineage>
</organism>
<feature type="region of interest" description="Disordered" evidence="1">
    <location>
        <begin position="64"/>
        <end position="123"/>
    </location>
</feature>
<sequence>MPTAGDRVQHVHWRASADRLGGQQTVRGRWSPEKSPTPNAGAIGGHSLPSTREIQIQGMFQRPTVLSHHHHHHHNGTTTTTTAPPPLIPLDAHGPEVSPSGSSTSSCSSYTEPTGDSTVSGFSNHTTAIEIGNAQH</sequence>
<comment type="caution">
    <text evidence="2">The sequence shown here is derived from an EMBL/GenBank/DDBJ whole genome shotgun (WGS) entry which is preliminary data.</text>
</comment>
<dbReference type="Proteomes" id="UP000654918">
    <property type="component" value="Unassembled WGS sequence"/>
</dbReference>
<protein>
    <submittedName>
        <fullName evidence="2">Uncharacterized protein</fullName>
    </submittedName>
</protein>
<evidence type="ECO:0000313" key="2">
    <source>
        <dbReference type="EMBL" id="KAF6842022.1"/>
    </source>
</evidence>
<proteinExistence type="predicted"/>
<keyword evidence="3" id="KW-1185">Reference proteome</keyword>
<reference evidence="2" key="1">
    <citation type="journal article" date="2020" name="Phytopathology">
        <title>Genome Sequence Resources of Colletotrichum truncatum, C. plurivorum, C. musicola, and C. sojae: Four Species Pathogenic to Soybean (Glycine max).</title>
        <authorList>
            <person name="Rogerio F."/>
            <person name="Boufleur T.R."/>
            <person name="Ciampi-Guillardi M."/>
            <person name="Sukno S.A."/>
            <person name="Thon M.R."/>
            <person name="Massola Junior N.S."/>
            <person name="Baroncelli R."/>
        </authorList>
    </citation>
    <scope>NUCLEOTIDE SEQUENCE</scope>
    <source>
        <strain evidence="2">LFN00145</strain>
    </source>
</reference>
<dbReference type="AlphaFoldDB" id="A0A8H6NSX1"/>
<gene>
    <name evidence="2" type="ORF">CPLU01_00115</name>
</gene>
<feature type="compositionally biased region" description="Polar residues" evidence="1">
    <location>
        <begin position="110"/>
        <end position="123"/>
    </location>
</feature>
<evidence type="ECO:0000256" key="1">
    <source>
        <dbReference type="SAM" id="MobiDB-lite"/>
    </source>
</evidence>
<accession>A0A8H6NSX1</accession>